<comment type="similarity">
    <text evidence="1">Belongs to the cytochrome P450 family.</text>
</comment>
<dbReference type="SUPFAM" id="SSF48264">
    <property type="entry name" value="Cytochrome P450"/>
    <property type="match status" value="1"/>
</dbReference>
<evidence type="ECO:0000313" key="5">
    <source>
        <dbReference type="Proteomes" id="UP000095767"/>
    </source>
</evidence>
<evidence type="ECO:0000256" key="1">
    <source>
        <dbReference type="ARBA" id="ARBA00010617"/>
    </source>
</evidence>
<gene>
    <name evidence="4" type="ORF">BAE44_0025417</name>
</gene>
<dbReference type="AlphaFoldDB" id="A0A1E5UL07"/>
<dbReference type="EMBL" id="LWDX02072936">
    <property type="protein sequence ID" value="OEL13561.1"/>
    <property type="molecule type" value="Genomic_DNA"/>
</dbReference>
<dbReference type="GO" id="GO:0020037">
    <property type="term" value="F:heme binding"/>
    <property type="evidence" value="ECO:0007669"/>
    <property type="project" value="InterPro"/>
</dbReference>
<dbReference type="PANTHER" id="PTHR47955">
    <property type="entry name" value="CYTOCHROME P450 FAMILY 71 PROTEIN"/>
    <property type="match status" value="1"/>
</dbReference>
<dbReference type="GO" id="GO:0005506">
    <property type="term" value="F:iron ion binding"/>
    <property type="evidence" value="ECO:0007669"/>
    <property type="project" value="InterPro"/>
</dbReference>
<dbReference type="STRING" id="888268.A0A1E5UL07"/>
<reference evidence="4 5" key="1">
    <citation type="submission" date="2016-09" db="EMBL/GenBank/DDBJ databases">
        <title>The draft genome of Dichanthelium oligosanthes: A C3 panicoid grass species.</title>
        <authorList>
            <person name="Studer A.J."/>
            <person name="Schnable J.C."/>
            <person name="Brutnell T.P."/>
        </authorList>
    </citation>
    <scope>NUCLEOTIDE SEQUENCE [LARGE SCALE GENOMIC DNA]</scope>
    <source>
        <strain evidence="5">cv. Kellogg 1175</strain>
        <tissue evidence="4">Leaf</tissue>
    </source>
</reference>
<dbReference type="Gene3D" id="1.10.630.10">
    <property type="entry name" value="Cytochrome P450"/>
    <property type="match status" value="1"/>
</dbReference>
<evidence type="ECO:0000256" key="3">
    <source>
        <dbReference type="ARBA" id="ARBA00023004"/>
    </source>
</evidence>
<proteinExistence type="inferred from homology"/>
<dbReference type="OrthoDB" id="1470350at2759"/>
<dbReference type="PANTHER" id="PTHR47955:SF15">
    <property type="entry name" value="CYTOCHROME P450 71A2-LIKE"/>
    <property type="match status" value="1"/>
</dbReference>
<dbReference type="Proteomes" id="UP000095767">
    <property type="component" value="Unassembled WGS sequence"/>
</dbReference>
<dbReference type="InterPro" id="IPR036396">
    <property type="entry name" value="Cyt_P450_sf"/>
</dbReference>
<dbReference type="GO" id="GO:0016705">
    <property type="term" value="F:oxidoreductase activity, acting on paired donors, with incorporation or reduction of molecular oxygen"/>
    <property type="evidence" value="ECO:0007669"/>
    <property type="project" value="InterPro"/>
</dbReference>
<name>A0A1E5UL07_9POAL</name>
<sequence>MVGRDSGGGGGRDAAAAAVNLNAVLISYTKGVISRVVFGDDGSHGLDGGERLAELFADFEELLRTVTMGEFVPWLAWVDTLMGLDARTARMSEEMGALIERVIEDHRQAP</sequence>
<accession>A0A1E5UL07</accession>
<evidence type="ECO:0000256" key="2">
    <source>
        <dbReference type="ARBA" id="ARBA00022723"/>
    </source>
</evidence>
<dbReference type="GO" id="GO:0004497">
    <property type="term" value="F:monooxygenase activity"/>
    <property type="evidence" value="ECO:0007669"/>
    <property type="project" value="InterPro"/>
</dbReference>
<keyword evidence="2" id="KW-0479">Metal-binding</keyword>
<evidence type="ECO:0000313" key="4">
    <source>
        <dbReference type="EMBL" id="OEL13561.1"/>
    </source>
</evidence>
<organism evidence="4 5">
    <name type="scientific">Dichanthelium oligosanthes</name>
    <dbReference type="NCBI Taxonomy" id="888268"/>
    <lineage>
        <taxon>Eukaryota</taxon>
        <taxon>Viridiplantae</taxon>
        <taxon>Streptophyta</taxon>
        <taxon>Embryophyta</taxon>
        <taxon>Tracheophyta</taxon>
        <taxon>Spermatophyta</taxon>
        <taxon>Magnoliopsida</taxon>
        <taxon>Liliopsida</taxon>
        <taxon>Poales</taxon>
        <taxon>Poaceae</taxon>
        <taxon>PACMAD clade</taxon>
        <taxon>Panicoideae</taxon>
        <taxon>Panicodae</taxon>
        <taxon>Paniceae</taxon>
        <taxon>Dichantheliinae</taxon>
        <taxon>Dichanthelium</taxon>
    </lineage>
</organism>
<protein>
    <submittedName>
        <fullName evidence="4">Uncharacterized protein</fullName>
    </submittedName>
</protein>
<keyword evidence="5" id="KW-1185">Reference proteome</keyword>
<keyword evidence="3" id="KW-0408">Iron</keyword>
<comment type="caution">
    <text evidence="4">The sequence shown here is derived from an EMBL/GenBank/DDBJ whole genome shotgun (WGS) entry which is preliminary data.</text>
</comment>